<feature type="short sequence motif" description="GXSXG" evidence="4">
    <location>
        <begin position="723"/>
        <end position="727"/>
    </location>
</feature>
<feature type="region of interest" description="Disordered" evidence="5">
    <location>
        <begin position="1364"/>
        <end position="1398"/>
    </location>
</feature>
<keyword evidence="3 4" id="KW-0443">Lipid metabolism</keyword>
<dbReference type="OrthoDB" id="194358at2759"/>
<reference evidence="7" key="1">
    <citation type="submission" date="2021-03" db="EMBL/GenBank/DDBJ databases">
        <authorList>
            <person name="Tagirdzhanova G."/>
        </authorList>
    </citation>
    <scope>NUCLEOTIDE SEQUENCE</scope>
</reference>
<evidence type="ECO:0000256" key="4">
    <source>
        <dbReference type="PROSITE-ProRule" id="PRU01161"/>
    </source>
</evidence>
<dbReference type="GO" id="GO:0019369">
    <property type="term" value="P:arachidonate metabolic process"/>
    <property type="evidence" value="ECO:0007669"/>
    <property type="project" value="TreeGrafter"/>
</dbReference>
<feature type="domain" description="PNPLA" evidence="6">
    <location>
        <begin position="685"/>
        <end position="893"/>
    </location>
</feature>
<evidence type="ECO:0000256" key="2">
    <source>
        <dbReference type="ARBA" id="ARBA00022963"/>
    </source>
</evidence>
<dbReference type="PANTHER" id="PTHR24185">
    <property type="entry name" value="CALCIUM-INDEPENDENT PHOSPHOLIPASE A2-GAMMA"/>
    <property type="match status" value="1"/>
</dbReference>
<keyword evidence="1 4" id="KW-0378">Hydrolase</keyword>
<keyword evidence="2 4" id="KW-0442">Lipid degradation</keyword>
<comment type="caution">
    <text evidence="4">Lacks conserved residue(s) required for the propagation of feature annotation.</text>
</comment>
<dbReference type="GO" id="GO:0047499">
    <property type="term" value="F:calcium-independent phospholipase A2 activity"/>
    <property type="evidence" value="ECO:0007669"/>
    <property type="project" value="TreeGrafter"/>
</dbReference>
<evidence type="ECO:0000313" key="7">
    <source>
        <dbReference type="EMBL" id="CAF9918624.1"/>
    </source>
</evidence>
<feature type="active site" description="Nucleophile" evidence="4">
    <location>
        <position position="725"/>
    </location>
</feature>
<accession>A0A8H3IM20</accession>
<dbReference type="PROSITE" id="PS51635">
    <property type="entry name" value="PNPLA"/>
    <property type="match status" value="1"/>
</dbReference>
<evidence type="ECO:0000256" key="5">
    <source>
        <dbReference type="SAM" id="MobiDB-lite"/>
    </source>
</evidence>
<evidence type="ECO:0000259" key="6">
    <source>
        <dbReference type="PROSITE" id="PS51635"/>
    </source>
</evidence>
<keyword evidence="8" id="KW-1185">Reference proteome</keyword>
<dbReference type="InterPro" id="IPR002641">
    <property type="entry name" value="PNPLA_dom"/>
</dbReference>
<name>A0A8H3IM20_9LECA</name>
<dbReference type="GO" id="GO:0046486">
    <property type="term" value="P:glycerolipid metabolic process"/>
    <property type="evidence" value="ECO:0007669"/>
    <property type="project" value="UniProtKB-ARBA"/>
</dbReference>
<dbReference type="SUPFAM" id="SSF52151">
    <property type="entry name" value="FabD/lysophospholipase-like"/>
    <property type="match status" value="1"/>
</dbReference>
<protein>
    <recommendedName>
        <fullName evidence="6">PNPLA domain-containing protein</fullName>
    </recommendedName>
</protein>
<dbReference type="EMBL" id="CAJPDR010000114">
    <property type="protein sequence ID" value="CAF9918624.1"/>
    <property type="molecule type" value="Genomic_DNA"/>
</dbReference>
<dbReference type="GO" id="GO:0016020">
    <property type="term" value="C:membrane"/>
    <property type="evidence" value="ECO:0007669"/>
    <property type="project" value="TreeGrafter"/>
</dbReference>
<feature type="active site" description="Proton acceptor" evidence="4">
    <location>
        <position position="880"/>
    </location>
</feature>
<dbReference type="Pfam" id="PF01734">
    <property type="entry name" value="Patatin"/>
    <property type="match status" value="1"/>
</dbReference>
<dbReference type="PANTHER" id="PTHR24185:SF1">
    <property type="entry name" value="CALCIUM-INDEPENDENT PHOSPHOLIPASE A2-GAMMA"/>
    <property type="match status" value="1"/>
</dbReference>
<feature type="short sequence motif" description="DGA/G" evidence="4">
    <location>
        <begin position="880"/>
        <end position="882"/>
    </location>
</feature>
<evidence type="ECO:0000313" key="8">
    <source>
        <dbReference type="Proteomes" id="UP000664203"/>
    </source>
</evidence>
<dbReference type="Gene3D" id="3.40.1090.10">
    <property type="entry name" value="Cytosolic phospholipase A2 catalytic domain"/>
    <property type="match status" value="1"/>
</dbReference>
<feature type="compositionally biased region" description="Polar residues" evidence="5">
    <location>
        <begin position="1294"/>
        <end position="1306"/>
    </location>
</feature>
<feature type="compositionally biased region" description="Polar residues" evidence="5">
    <location>
        <begin position="936"/>
        <end position="946"/>
    </location>
</feature>
<dbReference type="Proteomes" id="UP000664203">
    <property type="component" value="Unassembled WGS sequence"/>
</dbReference>
<sequence length="1398" mass="156475">MAPLKESQTFARCEGSGCTSTALTPKSLCLNCSSTYCDSCWDKQGPHQPGKTGPDGLAHERTDKEIYERLKRILEPPESVSELSRLHQEDESTTWFGIEKDPNGPPIFQDHGRFAALMADTKQPNAGVRYPQLVSFVGETGAGKSTLIKMLVSLKERKLPMYADAPFESPIVGSMKHDKSPTSGDVHLYADPETAYTRLPMLYADCEGLQGGETEPAANKLRQKTKNTPGQARQRFFKGKPRELVYAKTNSDARNREWAVKRVYPRLLYTFSDVIVFVLRNTRTFESSALTLLLDWASTSLESSINQPTIPHAIIVLNATFPGVDDDEWDILTATERLMQHVAYAVFENPFFVKYADHWRKKGKTINNMLDLIRCYYADISVVRIPEKGRYMLTNSQINKLHHKIVLHCDASFSAKDDAHMLSNVEELDAYLQAGFDHFTTKEDLPFNFVDVALRNNPIPRDFGDHILAMAALIRRVTRVGDGPHLFRILSSMVASSIFTDCIRASRPGKALDLFDKFYANSCVAALEHFCDKYWPCSFVSKKGKACVNVKSSHTAKGHQTAIGRIISSGPYQSAFSSFNFAEQWKMFIKKRLQEIETEFQEKRNAIVPKKDDPLTVNDRILAYDLHKKCMGRFFKSYEGVAMSYVPDVSKHMAINMILIQCLWIIALFIGPKDSTDLGSSISNQTTLAGGMRGILELEILRAIELAIGGKIPIQAFFDLIVGTSTGGIIALGLGVKQWTVNHCVTEFVRLCDQAFTPREFNQVVGLEQVTTWRHKSKYKTRPLHSALHTAFGEDLLYGGRRKAHLSYTTQVAVTATSGTGETGLVLANYSRPEESEPTYRFEFPHRLQIWEAASATSAAPSFFKPFTTSNRWPSSTYLDGALYHNNPASVANNERKILWPDVAENPPDILLSLGTGKYGRQLEEQIAELDPLPDRQQQTTRSSNPGIAAKSKRDKKPRWKRGSSYRFITKHFSVLVNRIDKILDAELEWKRFHSEVRDAKQGQELESRYIRMNLDLWREPPHMDEKDKLAELQDLGTRLLKTDEYRSAIERIAHMLVASTFYFSKGRFWYNEESGTWTCTGRIVCRFEGKLSESHSNMRALGDYLRHQQSSGYQPYFTVKNGIDDPDRNQASESMIEGMINRAEFRCEDPISIDVPSQLSSTTIYLRMRGIHSEQTSFYPLSGFPRSLIAEDMINGASPAMYIVFDPLSQKSETRLDKRAELIKERRYGGLAVASDPKVAISGQDDSVPKPPTKEIQSNSGEDGEESVLARADSAESTKSTTPTITSTGRTSNSRASSQTLVSQMSGGSSSSASRAARQHVSIADLRAHAQATVQHGHSGQITIEDGDELARSISKTLLLGSIGVGVRPGDPDFGSDDSDGPPSEREEDEGDEEETE</sequence>
<evidence type="ECO:0000256" key="3">
    <source>
        <dbReference type="ARBA" id="ARBA00023098"/>
    </source>
</evidence>
<comment type="caution">
    <text evidence="7">The sequence shown here is derived from an EMBL/GenBank/DDBJ whole genome shotgun (WGS) entry which is preliminary data.</text>
</comment>
<proteinExistence type="predicted"/>
<dbReference type="InterPro" id="IPR016035">
    <property type="entry name" value="Acyl_Trfase/lysoPLipase"/>
</dbReference>
<feature type="region of interest" description="Disordered" evidence="5">
    <location>
        <begin position="930"/>
        <end position="959"/>
    </location>
</feature>
<evidence type="ECO:0000256" key="1">
    <source>
        <dbReference type="ARBA" id="ARBA00022801"/>
    </source>
</evidence>
<feature type="compositionally biased region" description="Low complexity" evidence="5">
    <location>
        <begin position="1278"/>
        <end position="1293"/>
    </location>
</feature>
<dbReference type="CDD" id="cd07199">
    <property type="entry name" value="Pat17_PNPLA8_PNPLA9_like"/>
    <property type="match status" value="1"/>
</dbReference>
<feature type="compositionally biased region" description="Low complexity" evidence="5">
    <location>
        <begin position="1307"/>
        <end position="1317"/>
    </location>
</feature>
<gene>
    <name evidence="7" type="ORF">ALECFALPRED_000769</name>
</gene>
<feature type="compositionally biased region" description="Acidic residues" evidence="5">
    <location>
        <begin position="1375"/>
        <end position="1398"/>
    </location>
</feature>
<organism evidence="7 8">
    <name type="scientific">Alectoria fallacina</name>
    <dbReference type="NCBI Taxonomy" id="1903189"/>
    <lineage>
        <taxon>Eukaryota</taxon>
        <taxon>Fungi</taxon>
        <taxon>Dikarya</taxon>
        <taxon>Ascomycota</taxon>
        <taxon>Pezizomycotina</taxon>
        <taxon>Lecanoromycetes</taxon>
        <taxon>OSLEUM clade</taxon>
        <taxon>Lecanoromycetidae</taxon>
        <taxon>Lecanorales</taxon>
        <taxon>Lecanorineae</taxon>
        <taxon>Parmeliaceae</taxon>
        <taxon>Alectoria</taxon>
    </lineage>
</organism>
<feature type="region of interest" description="Disordered" evidence="5">
    <location>
        <begin position="1236"/>
        <end position="1320"/>
    </location>
</feature>
<dbReference type="GO" id="GO:0016042">
    <property type="term" value="P:lipid catabolic process"/>
    <property type="evidence" value="ECO:0007669"/>
    <property type="project" value="UniProtKB-UniRule"/>
</dbReference>